<reference evidence="2" key="3">
    <citation type="submission" date="2018-08" db="EMBL/GenBank/DDBJ databases">
        <title>Leveraging single-cell genomics to expand the Fungal Tree of Life.</title>
        <authorList>
            <consortium name="DOE Joint Genome Institute"/>
            <person name="Ahrendt S.R."/>
            <person name="Quandt C.A."/>
            <person name="Ciobanu D."/>
            <person name="Clum A."/>
            <person name="Salamov A."/>
            <person name="Andreopoulos B."/>
            <person name="Cheng J.-F."/>
            <person name="Woyke T."/>
            <person name="Pelin A."/>
            <person name="Henrissat B."/>
            <person name="Reynolds N."/>
            <person name="Benny G.L."/>
            <person name="Smith M.E."/>
            <person name="James T.Y."/>
            <person name="Grigoriev I.V."/>
        </authorList>
    </citation>
    <scope>NUCLEOTIDE SEQUENCE</scope>
    <source>
        <strain evidence="2">CSF55</strain>
    </source>
</reference>
<proteinExistence type="predicted"/>
<dbReference type="EMBL" id="ML006118">
    <property type="protein sequence ID" value="RKP16957.1"/>
    <property type="molecule type" value="Genomic_DNA"/>
</dbReference>
<reference evidence="4" key="2">
    <citation type="journal article" date="2018" name="Nat. Microbiol.">
        <title>Leveraging single-cell genomics to expand the fungal tree of life.</title>
        <authorList>
            <person name="Ahrendt S.R."/>
            <person name="Quandt C.A."/>
            <person name="Ciobanu D."/>
            <person name="Clum A."/>
            <person name="Salamov A."/>
            <person name="Andreopoulos B."/>
            <person name="Cheng J.F."/>
            <person name="Woyke T."/>
            <person name="Pelin A."/>
            <person name="Henrissat B."/>
            <person name="Reynolds N.K."/>
            <person name="Benny G.L."/>
            <person name="Smith M.E."/>
            <person name="James T.Y."/>
            <person name="Grigoriev I.V."/>
        </authorList>
    </citation>
    <scope>NUCLEOTIDE SEQUENCE [LARGE SCALE GENOMIC DNA]</scope>
    <source>
        <strain evidence="4">CSF55</strain>
    </source>
</reference>
<evidence type="ECO:0000313" key="1">
    <source>
        <dbReference type="EMBL" id="EPZ35828.1"/>
    </source>
</evidence>
<organism evidence="1 3">
    <name type="scientific">Rozella allomycis (strain CSF55)</name>
    <dbReference type="NCBI Taxonomy" id="988480"/>
    <lineage>
        <taxon>Eukaryota</taxon>
        <taxon>Fungi</taxon>
        <taxon>Fungi incertae sedis</taxon>
        <taxon>Cryptomycota</taxon>
        <taxon>Cryptomycota incertae sedis</taxon>
        <taxon>Rozella</taxon>
    </lineage>
</organism>
<dbReference type="Proteomes" id="UP000281549">
    <property type="component" value="Unassembled WGS sequence"/>
</dbReference>
<accession>A0A075AZX3</accession>
<dbReference type="EMBL" id="KE560740">
    <property type="protein sequence ID" value="EPZ35828.1"/>
    <property type="molecule type" value="Genomic_DNA"/>
</dbReference>
<keyword evidence="3" id="KW-1185">Reference proteome</keyword>
<evidence type="ECO:0000313" key="2">
    <source>
        <dbReference type="EMBL" id="RKP16957.1"/>
    </source>
</evidence>
<evidence type="ECO:0000313" key="4">
    <source>
        <dbReference type="Proteomes" id="UP000281549"/>
    </source>
</evidence>
<sequence length="69" mass="7955">MPLNQKSFREMAKIVVACVTLHNLMIDFKDNTVLEEDVDNVLYSDNTPADIVHKDIRHKIAEISRTKTE</sequence>
<evidence type="ECO:0000313" key="3">
    <source>
        <dbReference type="Proteomes" id="UP000030755"/>
    </source>
</evidence>
<dbReference type="Proteomes" id="UP000030755">
    <property type="component" value="Unassembled WGS sequence"/>
</dbReference>
<gene>
    <name evidence="1" type="ORF">O9G_005783</name>
    <name evidence="2" type="ORF">ROZALSC1DRAFT_31201</name>
</gene>
<dbReference type="AlphaFoldDB" id="A0A075AZX3"/>
<reference evidence="1 3" key="1">
    <citation type="journal article" date="2013" name="Curr. Biol.">
        <title>Shared signatures of parasitism and phylogenomics unite Cryptomycota and microsporidia.</title>
        <authorList>
            <person name="James T.Y."/>
            <person name="Pelin A."/>
            <person name="Bonen L."/>
            <person name="Ahrendt S."/>
            <person name="Sain D."/>
            <person name="Corradi N."/>
            <person name="Stajich J.E."/>
        </authorList>
    </citation>
    <scope>NUCLEOTIDE SEQUENCE [LARGE SCALE GENOMIC DNA]</scope>
    <source>
        <strain evidence="1">CSF55</strain>
        <strain evidence="1">CSF55</strain>
    </source>
</reference>
<dbReference type="HOGENOM" id="CLU_2777355_0_0_1"/>
<name>A0A075AZX3_ROZAC</name>
<protein>
    <submittedName>
        <fullName evidence="1">Uncharacterized protein</fullName>
    </submittedName>
</protein>